<sequence>MAYDTTGGLTLDMATEVLAAQPFSSLLGAQLTTFGRGEATLELDVRDDLLQQNGYLHGGVLAYAADNSITFAGGSSLGPSVLTSGLTISYLRPAQGNRLRARAQVIHASRRQATCRCDLQILDDDGVPTLCAAAQGTIIASGNSGHSAAH</sequence>
<dbReference type="SUPFAM" id="SSF54637">
    <property type="entry name" value="Thioesterase/thiol ester dehydrase-isomerase"/>
    <property type="match status" value="1"/>
</dbReference>
<evidence type="ECO:0000313" key="9">
    <source>
        <dbReference type="EMBL" id="PSL04588.1"/>
    </source>
</evidence>
<organism evidence="9 10">
    <name type="scientific">Haloactinopolyspora alba</name>
    <dbReference type="NCBI Taxonomy" id="648780"/>
    <lineage>
        <taxon>Bacteria</taxon>
        <taxon>Bacillati</taxon>
        <taxon>Actinomycetota</taxon>
        <taxon>Actinomycetes</taxon>
        <taxon>Jiangellales</taxon>
        <taxon>Jiangellaceae</taxon>
        <taxon>Haloactinopolyspora</taxon>
    </lineage>
</organism>
<dbReference type="AlphaFoldDB" id="A0A2P8E545"/>
<dbReference type="EC" id="3.1.2.20" evidence="5"/>
<evidence type="ECO:0000256" key="7">
    <source>
        <dbReference type="ARBA" id="ARBA00048062"/>
    </source>
</evidence>
<dbReference type="RefSeq" id="WP_106536800.1">
    <property type="nucleotide sequence ID" value="NZ_PYGE01000005.1"/>
</dbReference>
<comment type="catalytic activity">
    <reaction evidence="7">
        <text>a medium-chain fatty acyl-CoA + H2O = a medium-chain fatty acid + CoA + H(+)</text>
        <dbReference type="Rhea" id="RHEA:68184"/>
        <dbReference type="ChEBI" id="CHEBI:15377"/>
        <dbReference type="ChEBI" id="CHEBI:15378"/>
        <dbReference type="ChEBI" id="CHEBI:57287"/>
        <dbReference type="ChEBI" id="CHEBI:59558"/>
        <dbReference type="ChEBI" id="CHEBI:90546"/>
    </reaction>
</comment>
<keyword evidence="10" id="KW-1185">Reference proteome</keyword>
<evidence type="ECO:0000256" key="4">
    <source>
        <dbReference type="ARBA" id="ARBA00038381"/>
    </source>
</evidence>
<keyword evidence="1" id="KW-0378">Hydrolase</keyword>
<evidence type="ECO:0000256" key="1">
    <source>
        <dbReference type="ARBA" id="ARBA00022801"/>
    </source>
</evidence>
<evidence type="ECO:0000313" key="10">
    <source>
        <dbReference type="Proteomes" id="UP000243528"/>
    </source>
</evidence>
<comment type="catalytic activity">
    <reaction evidence="2">
        <text>a fatty acyl-CoA + H2O = a fatty acid + CoA + H(+)</text>
        <dbReference type="Rhea" id="RHEA:16781"/>
        <dbReference type="ChEBI" id="CHEBI:15377"/>
        <dbReference type="ChEBI" id="CHEBI:15378"/>
        <dbReference type="ChEBI" id="CHEBI:28868"/>
        <dbReference type="ChEBI" id="CHEBI:57287"/>
        <dbReference type="ChEBI" id="CHEBI:77636"/>
        <dbReference type="EC" id="3.1.2.20"/>
    </reaction>
</comment>
<comment type="similarity">
    <text evidence="4">Belongs to the YigI thioesterase family.</text>
</comment>
<dbReference type="PANTHER" id="PTHR43240:SF20">
    <property type="entry name" value="MEDIUM_LONG-CHAIN ACYL-COA THIOESTERASE YIGI"/>
    <property type="match status" value="1"/>
</dbReference>
<accession>A0A2P8E545</accession>
<dbReference type="OrthoDB" id="8525891at2"/>
<proteinExistence type="inferred from homology"/>
<evidence type="ECO:0000256" key="3">
    <source>
        <dbReference type="ARBA" id="ARBA00036002"/>
    </source>
</evidence>
<evidence type="ECO:0000256" key="2">
    <source>
        <dbReference type="ARBA" id="ARBA00035880"/>
    </source>
</evidence>
<protein>
    <recommendedName>
        <fullName evidence="6">Medium/long-chain acyl-CoA thioesterase YigI</fullName>
        <ecNumber evidence="5">3.1.2.20</ecNumber>
    </recommendedName>
</protein>
<gene>
    <name evidence="9" type="ORF">CLV30_10552</name>
</gene>
<reference evidence="9 10" key="1">
    <citation type="submission" date="2018-03" db="EMBL/GenBank/DDBJ databases">
        <title>Genomic Encyclopedia of Archaeal and Bacterial Type Strains, Phase II (KMG-II): from individual species to whole genera.</title>
        <authorList>
            <person name="Goeker M."/>
        </authorList>
    </citation>
    <scope>NUCLEOTIDE SEQUENCE [LARGE SCALE GENOMIC DNA]</scope>
    <source>
        <strain evidence="9 10">DSM 45211</strain>
    </source>
</reference>
<dbReference type="GO" id="GO:0047617">
    <property type="term" value="F:fatty acyl-CoA hydrolase activity"/>
    <property type="evidence" value="ECO:0007669"/>
    <property type="project" value="UniProtKB-EC"/>
</dbReference>
<name>A0A2P8E545_9ACTN</name>
<dbReference type="CDD" id="cd03443">
    <property type="entry name" value="PaaI_thioesterase"/>
    <property type="match status" value="1"/>
</dbReference>
<dbReference type="Proteomes" id="UP000243528">
    <property type="component" value="Unassembled WGS sequence"/>
</dbReference>
<dbReference type="PANTHER" id="PTHR43240">
    <property type="entry name" value="1,4-DIHYDROXY-2-NAPHTHOYL-COA THIOESTERASE 1"/>
    <property type="match status" value="1"/>
</dbReference>
<evidence type="ECO:0000256" key="6">
    <source>
        <dbReference type="ARBA" id="ARBA00040062"/>
    </source>
</evidence>
<dbReference type="InterPro" id="IPR003736">
    <property type="entry name" value="PAAI_dom"/>
</dbReference>
<comment type="caution">
    <text evidence="9">The sequence shown here is derived from an EMBL/GenBank/DDBJ whole genome shotgun (WGS) entry which is preliminary data.</text>
</comment>
<feature type="domain" description="Thioesterase" evidence="8">
    <location>
        <begin position="53"/>
        <end position="123"/>
    </location>
</feature>
<dbReference type="InterPro" id="IPR006683">
    <property type="entry name" value="Thioestr_dom"/>
</dbReference>
<dbReference type="InterPro" id="IPR029069">
    <property type="entry name" value="HotDog_dom_sf"/>
</dbReference>
<dbReference type="Pfam" id="PF03061">
    <property type="entry name" value="4HBT"/>
    <property type="match status" value="1"/>
</dbReference>
<comment type="catalytic activity">
    <reaction evidence="3">
        <text>a long-chain fatty acyl-CoA + H2O = a long-chain fatty acid + CoA + H(+)</text>
        <dbReference type="Rhea" id="RHEA:67680"/>
        <dbReference type="ChEBI" id="CHEBI:15377"/>
        <dbReference type="ChEBI" id="CHEBI:15378"/>
        <dbReference type="ChEBI" id="CHEBI:57287"/>
        <dbReference type="ChEBI" id="CHEBI:57560"/>
        <dbReference type="ChEBI" id="CHEBI:83139"/>
    </reaction>
</comment>
<dbReference type="NCBIfam" id="TIGR00369">
    <property type="entry name" value="unchar_dom_1"/>
    <property type="match status" value="1"/>
</dbReference>
<evidence type="ECO:0000259" key="8">
    <source>
        <dbReference type="Pfam" id="PF03061"/>
    </source>
</evidence>
<evidence type="ECO:0000256" key="5">
    <source>
        <dbReference type="ARBA" id="ARBA00038894"/>
    </source>
</evidence>
<dbReference type="EMBL" id="PYGE01000005">
    <property type="protein sequence ID" value="PSL04588.1"/>
    <property type="molecule type" value="Genomic_DNA"/>
</dbReference>
<dbReference type="Gene3D" id="3.10.129.10">
    <property type="entry name" value="Hotdog Thioesterase"/>
    <property type="match status" value="1"/>
</dbReference>